<comment type="pathway">
    <text evidence="1">Amino-acid degradation; 4-aminobutanoate degradation.</text>
</comment>
<organism evidence="6">
    <name type="scientific">Caenorhabditis remanei</name>
    <name type="common">Caenorhabditis vulgaris</name>
    <dbReference type="NCBI Taxonomy" id="31234"/>
    <lineage>
        <taxon>Eukaryota</taxon>
        <taxon>Metazoa</taxon>
        <taxon>Ecdysozoa</taxon>
        <taxon>Nematoda</taxon>
        <taxon>Chromadorea</taxon>
        <taxon>Rhabditida</taxon>
        <taxon>Rhabditina</taxon>
        <taxon>Rhabditomorpha</taxon>
        <taxon>Rhabditoidea</taxon>
        <taxon>Rhabditidae</taxon>
        <taxon>Peloderinae</taxon>
        <taxon>Caenorhabditis</taxon>
    </lineage>
</organism>
<dbReference type="RefSeq" id="XP_003102435.2">
    <property type="nucleotide sequence ID" value="XM_003102387.2"/>
</dbReference>
<dbReference type="PANTHER" id="PTHR43353">
    <property type="entry name" value="SUCCINATE-SEMIALDEHYDE DEHYDROGENASE, MITOCHONDRIAL"/>
    <property type="match status" value="1"/>
</dbReference>
<evidence type="ECO:0000313" key="5">
    <source>
        <dbReference type="EMBL" id="EFP05120.1"/>
    </source>
</evidence>
<dbReference type="InterPro" id="IPR015590">
    <property type="entry name" value="Aldehyde_DH_dom"/>
</dbReference>
<keyword evidence="3 4" id="KW-0560">Oxidoreductase</keyword>
<dbReference type="EMBL" id="DS268458">
    <property type="protein sequence ID" value="EFP05120.1"/>
    <property type="molecule type" value="Genomic_DNA"/>
</dbReference>
<dbReference type="PROSITE" id="PS00687">
    <property type="entry name" value="ALDEHYDE_DEHYDR_GLU"/>
    <property type="match status" value="1"/>
</dbReference>
<reference evidence="5" key="1">
    <citation type="submission" date="2007-07" db="EMBL/GenBank/DDBJ databases">
        <title>PCAP assembly of the Caenorhabditis remanei genome.</title>
        <authorList>
            <consortium name="The Caenorhabditis remanei Sequencing Consortium"/>
            <person name="Wilson R.K."/>
        </authorList>
    </citation>
    <scope>NUCLEOTIDE SEQUENCE [LARGE SCALE GENOMIC DNA]</scope>
    <source>
        <strain evidence="5">PB4641</strain>
    </source>
</reference>
<dbReference type="Gene3D" id="3.40.309.10">
    <property type="entry name" value="Aldehyde Dehydrogenase, Chain A, domain 2"/>
    <property type="match status" value="1"/>
</dbReference>
<evidence type="ECO:0000256" key="3">
    <source>
        <dbReference type="ARBA" id="ARBA00023002"/>
    </source>
</evidence>
<dbReference type="GO" id="GO:0009450">
    <property type="term" value="P:gamma-aminobutyric acid catabolic process"/>
    <property type="evidence" value="ECO:0007669"/>
    <property type="project" value="TreeGrafter"/>
</dbReference>
<dbReference type="InterPro" id="IPR050740">
    <property type="entry name" value="Aldehyde_DH_Superfamily"/>
</dbReference>
<dbReference type="Pfam" id="PF00171">
    <property type="entry name" value="Aldedh"/>
    <property type="match status" value="1"/>
</dbReference>
<dbReference type="CDD" id="cd07103">
    <property type="entry name" value="ALDH_F5_SSADH_GabD"/>
    <property type="match status" value="1"/>
</dbReference>
<protein>
    <submittedName>
        <fullName evidence="5">CRE-ALH-7 protein</fullName>
    </submittedName>
</protein>
<dbReference type="STRING" id="31234.E3MMU1"/>
<gene>
    <name evidence="5" type="primary">Cre-alh-7</name>
    <name evidence="5" type="ORF">CRE_04080</name>
</gene>
<dbReference type="SUPFAM" id="SSF53720">
    <property type="entry name" value="ALDH-like"/>
    <property type="match status" value="1"/>
</dbReference>
<dbReference type="Gene3D" id="3.40.605.10">
    <property type="entry name" value="Aldehyde Dehydrogenase, Chain A, domain 1"/>
    <property type="match status" value="1"/>
</dbReference>
<dbReference type="GO" id="GO:0005739">
    <property type="term" value="C:mitochondrion"/>
    <property type="evidence" value="ECO:0007669"/>
    <property type="project" value="TreeGrafter"/>
</dbReference>
<dbReference type="eggNOG" id="KOG2451">
    <property type="taxonomic scope" value="Eukaryota"/>
</dbReference>
<dbReference type="InterPro" id="IPR029510">
    <property type="entry name" value="Ald_DH_CS_GLU"/>
</dbReference>
<comment type="similarity">
    <text evidence="2 4">Belongs to the aldehyde dehydrogenase family.</text>
</comment>
<evidence type="ECO:0000256" key="2">
    <source>
        <dbReference type="ARBA" id="ARBA00009986"/>
    </source>
</evidence>
<dbReference type="Proteomes" id="UP000008281">
    <property type="component" value="Unassembled WGS sequence"/>
</dbReference>
<dbReference type="InterPro" id="IPR016162">
    <property type="entry name" value="Ald_DH_N"/>
</dbReference>
<dbReference type="FunCoup" id="E3MMU1">
    <property type="interactions" value="1152"/>
</dbReference>
<dbReference type="AlphaFoldDB" id="E3MMU1"/>
<dbReference type="FunFam" id="3.40.309.10:FF:000004">
    <property type="entry name" value="Succinate-semialdehyde dehydrogenase I"/>
    <property type="match status" value="1"/>
</dbReference>
<dbReference type="OrthoDB" id="310895at2759"/>
<dbReference type="GO" id="GO:0004777">
    <property type="term" value="F:succinate-semialdehyde dehydrogenase (NAD+) activity"/>
    <property type="evidence" value="ECO:0007669"/>
    <property type="project" value="TreeGrafter"/>
</dbReference>
<dbReference type="HOGENOM" id="CLU_005391_5_1_1"/>
<dbReference type="GeneID" id="9797758"/>
<evidence type="ECO:0000313" key="6">
    <source>
        <dbReference type="Proteomes" id="UP000008281"/>
    </source>
</evidence>
<dbReference type="KEGG" id="crq:GCK72_005781"/>
<name>E3MMU1_CAERE</name>
<keyword evidence="6" id="KW-1185">Reference proteome</keyword>
<dbReference type="InterPro" id="IPR016161">
    <property type="entry name" value="Ald_DH/histidinol_DH"/>
</dbReference>
<dbReference type="OMA" id="IGELFCK"/>
<accession>E3MMU1</accession>
<dbReference type="InterPro" id="IPR016163">
    <property type="entry name" value="Ald_DH_C"/>
</dbReference>
<proteinExistence type="inferred from homology"/>
<evidence type="ECO:0000256" key="4">
    <source>
        <dbReference type="RuleBase" id="RU003345"/>
    </source>
</evidence>
<dbReference type="FunFam" id="3.40.605.10:FF:000005">
    <property type="entry name" value="Succinate-semialdehyde dehydrogenase I"/>
    <property type="match status" value="1"/>
</dbReference>
<dbReference type="CTD" id="9797758"/>
<evidence type="ECO:0000256" key="1">
    <source>
        <dbReference type="ARBA" id="ARBA00005176"/>
    </source>
</evidence>
<sequence length="530" mass="57199">MLLTDHKRGHLSSPYVFRKNTCSLFIGYSARMNSWLRLSAIKVSSRSYSLLPQGAQSYVGGKWTPSESGNSFDVLNPFNNQVVDRVANCTVKDAEKAVQSAVEGFDKWAYSYTAKQRGAILHKWFEILIQRETELATLLTKEQGKPLAEARGEIQYSAAYFDWYAGEARRVYGQVVPSPVQNRLHLHTREPIGVVALISPWNFPTAMIARKAAAALSVGCSAVVKPAEDTPLSALALAQTAEEAGIPAGVFNVITADRSNTAEISKFLCESTDVSAISFTGSTPVGKLLLAQSASTVKRVCLELGGNAPLIVFDDADLDIAVAGTMATKFRCSGQTCVSANRIFVHEKIHDQYVSKLAAAMKEKLVLGDGMDPKTTQGPLVNQKAVDKCELLLSDALGKGSELICGGKRGEHGTSYEPTLITNVQSNTNIANTEIFGPIASIQKFRGNEEVLQAANDCRVGLAGYIFGKDPSRLQTFARRLEVGMVGVNEGLISCAEAAFGGVKESGIGREGGAQGVDEFTNWKYICTQY</sequence>
<dbReference type="PANTHER" id="PTHR43353:SF5">
    <property type="entry name" value="SUCCINATE-SEMIALDEHYDE DEHYDROGENASE, MITOCHONDRIAL"/>
    <property type="match status" value="1"/>
</dbReference>